<evidence type="ECO:0000256" key="1">
    <source>
        <dbReference type="ARBA" id="ARBA00004245"/>
    </source>
</evidence>
<dbReference type="Pfam" id="PF16183">
    <property type="entry name" value="Kinesin_assoc"/>
    <property type="match status" value="1"/>
</dbReference>
<feature type="compositionally biased region" description="Basic and acidic residues" evidence="12">
    <location>
        <begin position="1527"/>
        <end position="1545"/>
    </location>
</feature>
<keyword evidence="8 10" id="KW-0505">Motor protein</keyword>
<evidence type="ECO:0000259" key="13">
    <source>
        <dbReference type="PROSITE" id="PS50067"/>
    </source>
</evidence>
<dbReference type="Gene3D" id="2.60.200.20">
    <property type="match status" value="1"/>
</dbReference>
<keyword evidence="2" id="KW-0963">Cytoplasm</keyword>
<protein>
    <submittedName>
        <fullName evidence="15">Khc-73</fullName>
    </submittedName>
</protein>
<dbReference type="SMART" id="SM01052">
    <property type="entry name" value="CAP_GLY"/>
    <property type="match status" value="1"/>
</dbReference>
<accession>A0A2H5BFB7</accession>
<dbReference type="PROSITE" id="PS50245">
    <property type="entry name" value="CAP_GLY_2"/>
    <property type="match status" value="1"/>
</dbReference>
<feature type="coiled-coil region" evidence="11">
    <location>
        <begin position="599"/>
        <end position="626"/>
    </location>
</feature>
<dbReference type="Pfam" id="PF00225">
    <property type="entry name" value="Kinesin"/>
    <property type="match status" value="1"/>
</dbReference>
<feature type="compositionally biased region" description="Polar residues" evidence="12">
    <location>
        <begin position="1602"/>
        <end position="1613"/>
    </location>
</feature>
<feature type="compositionally biased region" description="Basic and acidic residues" evidence="12">
    <location>
        <begin position="1503"/>
        <end position="1519"/>
    </location>
</feature>
<dbReference type="FunFam" id="2.60.200.20:FF:000002">
    <property type="entry name" value="Kinesin family member 13A"/>
    <property type="match status" value="1"/>
</dbReference>
<dbReference type="InterPro" id="IPR019821">
    <property type="entry name" value="Kinesin_motor_CS"/>
</dbReference>
<dbReference type="GO" id="GO:0008104">
    <property type="term" value="P:intracellular protein localization"/>
    <property type="evidence" value="ECO:0007669"/>
    <property type="project" value="UniProtKB-ARBA"/>
</dbReference>
<comment type="subcellular location">
    <subcellularLocation>
        <location evidence="1">Cytoplasm</location>
        <location evidence="1">Cytoskeleton</location>
    </subcellularLocation>
</comment>
<keyword evidence="4" id="KW-0493">Microtubule</keyword>
<dbReference type="PROSITE" id="PS50067">
    <property type="entry name" value="KINESIN_MOTOR_2"/>
    <property type="match status" value="1"/>
</dbReference>
<organism evidence="15">
    <name type="scientific">Platynereis dumerilii</name>
    <name type="common">Dumeril's clam worm</name>
    <dbReference type="NCBI Taxonomy" id="6359"/>
    <lineage>
        <taxon>Eukaryota</taxon>
        <taxon>Metazoa</taxon>
        <taxon>Spiralia</taxon>
        <taxon>Lophotrochozoa</taxon>
        <taxon>Annelida</taxon>
        <taxon>Polychaeta</taxon>
        <taxon>Errantia</taxon>
        <taxon>Phyllodocida</taxon>
        <taxon>Nereididae</taxon>
        <taxon>Platynereis</taxon>
    </lineage>
</organism>
<sequence length="2008" mass="223181">MASSDKVKVALRVRPLNRREIEMGTKCVVDMDDTQTVLYHPTTGVKETLKIIRQDKDAAPNKKSPKVFAFDHCFWSIDKNVPKFASQEKVFACLGQDILERAFEGYNACIFAYGQTGSGKSYTMMGTNTEKGIIPRLCDKLFDSIAHATNSSNSFKVEVSYMEIYNEKVRDLLDPKGGKQHLKVREHSILGPYVDGLSTLAVSSFEDIDGLMLEGNKSRTVAATNMNSESSRSHAVFTIILTQTLTDLASGVSGEKVSKMSLVDLAGSERAQKTGAVGERLKEGSNINKSLTTLGLVISALADSPAKGKIKFVPYRDSVLTWLLKDNLGGNSKTVMVATLSPSADNYEETLSTLRYADRAKRIVNHAVVNEDPNARIIRELREEVEMLRKMLSAAQMNRSPDLQDRLEESEKLMKTMSKTWEEKLRETEEIHQERHAALEKMGISVQTSGIKVEKNKYYLVNLNADPSLNELLVYYLKDHTLIGRPDAPREQDIQLSGLGIMSEHCIIDLVETDVYLTPLEGARTCLNGRTLTERVKVKNGDRIVWGNNHFFRINCPKANSPSAETPEQKIDYDFAQTELMMQECGDDPIQEAIEAIEKQHVEDKAEALERQRQMYERQMQMLRNQLMSPSTPSQPYPPFFVDPFGKGTPGATTPHSSMHPKYQIWAQESLDDYSRKWIGTQEVGWEKLFKSSLAKLKEEVVKANSLVREANFLAEEMGKGTEFSVTLQIPAANLSPNRKRGAFVSEPAILVKRKARNSQIWAMEKFENKIIDMRDLYEDRKEKGLPMKVDDDEDDLPLVIPSDGMDQGPPSKGDPFYESQENHNLIGVANVFLEALFYDVKLDYQVPIISQQGEVAGRLHIELCRVSSSLPDNNSADFDSNDHIDMINNEDSVVVGSNIVCRVSIKEAKGLPPALSNFVFCQYSFWGHPEPIVVPPQVDPDVHKHKNDGVSFRFDHKKEFKINVTEEFIEHCTEGALSMEVWGHRSPGFVPTMPGWEIDHQAKSRSIMDRWSELTRKIEIKTEIHELNDQGEYVAVEVIPKPDVLTGGVFQLRQGHSRRIQVEVKPVQNSGTLPIICESITHISIGAVCARSKVQKGLDSYQEEDLSRLREKWSMALDKRREYLDEQLHKIMNKEAKTDTDIEREKSLVDQWVCLTEERNAVLVPAPGSGIPGAPADWNPPPEMEQHVPVIFLDLNADDMSTPGVKEGLQAAGINSILPKEHGAKFYLLPFVNNDTCAVVSWDSSIHDSVHLNRLTPTNERVYLILKVIVRLSHPASMELVLRKRLCINVYKRQSITERLKKRIGKSVLQSVTGTEYFQDTLCISAVTYEIVSNIPKASEDLEDRESLAQMAASNNEANAVDGETYIEKYIKGVSAVESILTLDRLRQEVAIKELLASRGRPLRKSTSVPNIHGAVNMSPLGGLDNKMRSDSIQDLSYNAERFGSMPKHISLDSLRRVGNDETPPRDSVLLPNKPAGPFNLASPKAGASPQPTKLVKPMRTLMEEQSIRESKPLLRQDDDSDEDEFAKLKEAPPKEGDTSRTGEDSVESDEFQDFESYQGGQENAELPHSNTNDSLVDTHAKSYPSSASSSGYGSQAQSSQTLSSEDNNSVKSLEEGESNAGGDHQRSAQGRTTSESQGEEEGGQRQRSDSLLDTEIPSGLGTPTLLSPEVIHNNKETDGQTDTSQADKDTQRNEANTNTAEHKADTGSKKLNVSSADPYSEDMLQELEQLEGCDESFNISKSMNNTMNTSLNTSINTSMSTSQNLEDHEGSDDTIKSEVKLRKGGTMEVSRPANLKKLRTETRTTKASPSPVKPAPLKATYRPMSMPIDNSLPVHEDEPQSADENNSDNEDAMSMYSFGSRADLSRVGDSPVPTWVQVGEPVIVLSSSGGQKNGTVQFIGPTEFATGTWIGVELDLADGKNDGSVKGVRYFKCRARHGIFVRHEKLMMDKKRRSSSGSTGSLKMKAVAGMTTSLRRSTGNLSASSPGSKDLPGFMRATAATSQKFK</sequence>
<proteinExistence type="evidence at transcript level"/>
<dbReference type="Gene3D" id="6.10.250.2520">
    <property type="match status" value="1"/>
</dbReference>
<feature type="region of interest" description="Disordered" evidence="12">
    <location>
        <begin position="1950"/>
        <end position="2008"/>
    </location>
</feature>
<evidence type="ECO:0000256" key="10">
    <source>
        <dbReference type="PROSITE-ProRule" id="PRU00283"/>
    </source>
</evidence>
<dbReference type="SUPFAM" id="SSF74924">
    <property type="entry name" value="Cap-Gly domain"/>
    <property type="match status" value="1"/>
</dbReference>
<evidence type="ECO:0000256" key="11">
    <source>
        <dbReference type="SAM" id="Coils"/>
    </source>
</evidence>
<dbReference type="SUPFAM" id="SSF49879">
    <property type="entry name" value="SMAD/FHA domain"/>
    <property type="match status" value="1"/>
</dbReference>
<dbReference type="InterPro" id="IPR036859">
    <property type="entry name" value="CAP-Gly_dom_sf"/>
</dbReference>
<dbReference type="CDD" id="cd22706">
    <property type="entry name" value="FHA_KIF13"/>
    <property type="match status" value="1"/>
</dbReference>
<dbReference type="GO" id="GO:0007018">
    <property type="term" value="P:microtubule-based movement"/>
    <property type="evidence" value="ECO:0007669"/>
    <property type="project" value="InterPro"/>
</dbReference>
<dbReference type="Pfam" id="PF01302">
    <property type="entry name" value="CAP_GLY"/>
    <property type="match status" value="1"/>
</dbReference>
<keyword evidence="7 11" id="KW-0175">Coiled coil</keyword>
<keyword evidence="5 10" id="KW-0547">Nucleotide-binding</keyword>
<dbReference type="Pfam" id="PF12423">
    <property type="entry name" value="KIF1B"/>
    <property type="match status" value="1"/>
</dbReference>
<keyword evidence="6 10" id="KW-0067">ATP-binding</keyword>
<dbReference type="InterPro" id="IPR027417">
    <property type="entry name" value="P-loop_NTPase"/>
</dbReference>
<feature type="compositionally biased region" description="Basic and acidic residues" evidence="12">
    <location>
        <begin position="1455"/>
        <end position="1466"/>
    </location>
</feature>
<dbReference type="GO" id="GO:0008017">
    <property type="term" value="F:microtubule binding"/>
    <property type="evidence" value="ECO:0007669"/>
    <property type="project" value="InterPro"/>
</dbReference>
<evidence type="ECO:0000256" key="7">
    <source>
        <dbReference type="ARBA" id="ARBA00023054"/>
    </source>
</evidence>
<evidence type="ECO:0000256" key="9">
    <source>
        <dbReference type="ARBA" id="ARBA00023212"/>
    </source>
</evidence>
<evidence type="ECO:0000256" key="2">
    <source>
        <dbReference type="ARBA" id="ARBA00022490"/>
    </source>
</evidence>
<feature type="compositionally biased region" description="Acidic residues" evidence="12">
    <location>
        <begin position="1841"/>
        <end position="1853"/>
    </location>
</feature>
<evidence type="ECO:0000259" key="14">
    <source>
        <dbReference type="PROSITE" id="PS50245"/>
    </source>
</evidence>
<dbReference type="InterPro" id="IPR000938">
    <property type="entry name" value="CAP-Gly_domain"/>
</dbReference>
<dbReference type="Gene3D" id="2.30.30.190">
    <property type="entry name" value="CAP Gly-rich-like domain"/>
    <property type="match status" value="1"/>
</dbReference>
<comment type="similarity">
    <text evidence="10">Belongs to the TRAFAC class myosin-kinesin ATPase superfamily. Kinesin family.</text>
</comment>
<dbReference type="GO" id="GO:0005737">
    <property type="term" value="C:cytoplasm"/>
    <property type="evidence" value="ECO:0007669"/>
    <property type="project" value="UniProtKB-ARBA"/>
</dbReference>
<keyword evidence="9" id="KW-0206">Cytoskeleton</keyword>
<feature type="compositionally biased region" description="Low complexity" evidence="12">
    <location>
        <begin position="1584"/>
        <end position="1601"/>
    </location>
</feature>
<dbReference type="PROSITE" id="PS00411">
    <property type="entry name" value="KINESIN_MOTOR_1"/>
    <property type="match status" value="1"/>
</dbReference>
<dbReference type="Pfam" id="PF00498">
    <property type="entry name" value="FHA"/>
    <property type="match status" value="1"/>
</dbReference>
<dbReference type="SMART" id="SM00240">
    <property type="entry name" value="FHA"/>
    <property type="match status" value="1"/>
</dbReference>
<dbReference type="InterPro" id="IPR001752">
    <property type="entry name" value="Kinesin_motor_dom"/>
</dbReference>
<evidence type="ECO:0000256" key="5">
    <source>
        <dbReference type="ARBA" id="ARBA00022741"/>
    </source>
</evidence>
<feature type="compositionally biased region" description="Acidic residues" evidence="12">
    <location>
        <begin position="1546"/>
        <end position="1555"/>
    </location>
</feature>
<evidence type="ECO:0000256" key="12">
    <source>
        <dbReference type="SAM" id="MobiDB-lite"/>
    </source>
</evidence>
<name>A0A2H5BFB7_PLADU</name>
<dbReference type="PROSITE" id="PS00845">
    <property type="entry name" value="CAP_GLY_1"/>
    <property type="match status" value="1"/>
</dbReference>
<dbReference type="EMBL" id="MG197673">
    <property type="protein sequence ID" value="AUG84423.1"/>
    <property type="molecule type" value="mRNA"/>
</dbReference>
<feature type="region of interest" description="Disordered" evidence="12">
    <location>
        <begin position="1803"/>
        <end position="1855"/>
    </location>
</feature>
<dbReference type="SUPFAM" id="SSF52540">
    <property type="entry name" value="P-loop containing nucleoside triphosphate hydrolases"/>
    <property type="match status" value="1"/>
</dbReference>
<feature type="compositionally biased region" description="Polar residues" evidence="12">
    <location>
        <begin position="1972"/>
        <end position="1989"/>
    </location>
</feature>
<dbReference type="InterPro" id="IPR022140">
    <property type="entry name" value="Kinesin-like_KIF1-typ"/>
</dbReference>
<keyword evidence="3" id="KW-0597">Phosphoprotein</keyword>
<dbReference type="Pfam" id="PF12473">
    <property type="entry name" value="DUF3694"/>
    <property type="match status" value="2"/>
</dbReference>
<evidence type="ECO:0000256" key="4">
    <source>
        <dbReference type="ARBA" id="ARBA00022701"/>
    </source>
</evidence>
<dbReference type="CDD" id="cd01365">
    <property type="entry name" value="KISc_KIF1A_KIF1B"/>
    <property type="match status" value="1"/>
</dbReference>
<dbReference type="InterPro" id="IPR036961">
    <property type="entry name" value="Kinesin_motor_dom_sf"/>
</dbReference>
<dbReference type="InterPro" id="IPR000253">
    <property type="entry name" value="FHA_dom"/>
</dbReference>
<evidence type="ECO:0000256" key="3">
    <source>
        <dbReference type="ARBA" id="ARBA00022553"/>
    </source>
</evidence>
<feature type="binding site" evidence="10">
    <location>
        <begin position="114"/>
        <end position="121"/>
    </location>
    <ligand>
        <name>ATP</name>
        <dbReference type="ChEBI" id="CHEBI:30616"/>
    </ligand>
</feature>
<feature type="domain" description="Kinesin motor" evidence="13">
    <location>
        <begin position="6"/>
        <end position="363"/>
    </location>
</feature>
<dbReference type="PANTHER" id="PTHR47117">
    <property type="entry name" value="STAR-RELATED LIPID TRANSFER PROTEIN 9"/>
    <property type="match status" value="1"/>
</dbReference>
<dbReference type="InterPro" id="IPR022164">
    <property type="entry name" value="Kinesin-like"/>
</dbReference>
<reference evidence="15" key="1">
    <citation type="journal article" date="2017" name="BMC Dev. Biol.">
        <title>The asymmetric cell division machinery in the spiral-cleaving egg and embryo of the marine annelid Platynereis dumerilii.</title>
        <authorList>
            <person name="Nakama A.B."/>
            <person name="Chou H.C."/>
            <person name="Schneider S.Q."/>
        </authorList>
    </citation>
    <scope>NUCLEOTIDE SEQUENCE</scope>
</reference>
<feature type="region of interest" description="Disordered" evidence="12">
    <location>
        <begin position="1455"/>
        <end position="1721"/>
    </location>
</feature>
<dbReference type="PRINTS" id="PR00380">
    <property type="entry name" value="KINESINHEAVY"/>
</dbReference>
<evidence type="ECO:0000313" key="15">
    <source>
        <dbReference type="EMBL" id="AUG84423.1"/>
    </source>
</evidence>
<dbReference type="SMART" id="SM00129">
    <property type="entry name" value="KISc"/>
    <property type="match status" value="1"/>
</dbReference>
<dbReference type="Gene3D" id="3.40.850.10">
    <property type="entry name" value="Kinesin motor domain"/>
    <property type="match status" value="1"/>
</dbReference>
<dbReference type="GO" id="GO:0005524">
    <property type="term" value="F:ATP binding"/>
    <property type="evidence" value="ECO:0007669"/>
    <property type="project" value="UniProtKB-UniRule"/>
</dbReference>
<dbReference type="InterPro" id="IPR032405">
    <property type="entry name" value="Kinesin_assoc"/>
</dbReference>
<evidence type="ECO:0000256" key="6">
    <source>
        <dbReference type="ARBA" id="ARBA00022840"/>
    </source>
</evidence>
<evidence type="ECO:0000256" key="8">
    <source>
        <dbReference type="ARBA" id="ARBA00023175"/>
    </source>
</evidence>
<feature type="domain" description="CAP-Gly" evidence="14">
    <location>
        <begin position="1902"/>
        <end position="1944"/>
    </location>
</feature>
<dbReference type="GO" id="GO:0003777">
    <property type="term" value="F:microtubule motor activity"/>
    <property type="evidence" value="ECO:0007669"/>
    <property type="project" value="InterPro"/>
</dbReference>
<dbReference type="GO" id="GO:0005874">
    <property type="term" value="C:microtubule"/>
    <property type="evidence" value="ECO:0007669"/>
    <property type="project" value="UniProtKB-KW"/>
</dbReference>
<dbReference type="FunFam" id="3.40.850.10:FF:000010">
    <property type="entry name" value="Kinesin family member 13A"/>
    <property type="match status" value="1"/>
</dbReference>
<dbReference type="InterPro" id="IPR008984">
    <property type="entry name" value="SMAD_FHA_dom_sf"/>
</dbReference>